<feature type="compositionally biased region" description="Basic residues" evidence="2">
    <location>
        <begin position="8"/>
        <end position="24"/>
    </location>
</feature>
<evidence type="ECO:0000256" key="1">
    <source>
        <dbReference type="SAM" id="Coils"/>
    </source>
</evidence>
<evidence type="ECO:0000313" key="4">
    <source>
        <dbReference type="Proteomes" id="UP001152024"/>
    </source>
</evidence>
<feature type="region of interest" description="Disordered" evidence="2">
    <location>
        <begin position="1"/>
        <end position="24"/>
    </location>
</feature>
<dbReference type="Proteomes" id="UP001152024">
    <property type="component" value="Unassembled WGS sequence"/>
</dbReference>
<keyword evidence="4" id="KW-1185">Reference proteome</keyword>
<evidence type="ECO:0000313" key="3">
    <source>
        <dbReference type="EMBL" id="KAJ4129030.1"/>
    </source>
</evidence>
<accession>A0ABQ8R7V1</accession>
<evidence type="ECO:0000256" key="2">
    <source>
        <dbReference type="SAM" id="MobiDB-lite"/>
    </source>
</evidence>
<protein>
    <submittedName>
        <fullName evidence="3">Uncharacterized protein</fullName>
    </submittedName>
</protein>
<organism evidence="3 4">
    <name type="scientific">Fusarium equiseti</name>
    <name type="common">Fusarium scirpi</name>
    <dbReference type="NCBI Taxonomy" id="61235"/>
    <lineage>
        <taxon>Eukaryota</taxon>
        <taxon>Fungi</taxon>
        <taxon>Dikarya</taxon>
        <taxon>Ascomycota</taxon>
        <taxon>Pezizomycotina</taxon>
        <taxon>Sordariomycetes</taxon>
        <taxon>Hypocreomycetidae</taxon>
        <taxon>Hypocreales</taxon>
        <taxon>Nectriaceae</taxon>
        <taxon>Fusarium</taxon>
        <taxon>Fusarium incarnatum-equiseti species complex</taxon>
    </lineage>
</organism>
<dbReference type="EMBL" id="JAOQBH010000011">
    <property type="protein sequence ID" value="KAJ4129030.1"/>
    <property type="molecule type" value="Genomic_DNA"/>
</dbReference>
<gene>
    <name evidence="3" type="ORF">NW768_007559</name>
</gene>
<sequence>MPAERPTRQKPSKMRHHPYRDKRAAKQCALDAEAPDLSSMHLSRHIDGASRYLADLLEPVCASNRVPAEMALDDAERRKDVAQQKLSEIHKQVNEMQQELNAINSRINTHTVSLLNFHETMAIIEWSQGCATHLGRMILDCNRIIREKDLLLKLRSEMEEKLDSVFENSRQLKAEEAAVVKAIDHHTDILAFASAHARVARVFHTLLCAGIEGISNTWDSERIESLAAIVNEVTEKQEPSDVTCEKQGGT</sequence>
<comment type="caution">
    <text evidence="3">The sequence shown here is derived from an EMBL/GenBank/DDBJ whole genome shotgun (WGS) entry which is preliminary data.</text>
</comment>
<proteinExistence type="predicted"/>
<name>A0ABQ8R7V1_FUSEQ</name>
<feature type="coiled-coil region" evidence="1">
    <location>
        <begin position="72"/>
        <end position="106"/>
    </location>
</feature>
<reference evidence="3" key="1">
    <citation type="submission" date="2022-09" db="EMBL/GenBank/DDBJ databases">
        <title>Fusarium specimens isolated from Avocado Roots.</title>
        <authorList>
            <person name="Stajich J."/>
            <person name="Roper C."/>
            <person name="Heimlech-Rivalta G."/>
        </authorList>
    </citation>
    <scope>NUCLEOTIDE SEQUENCE</scope>
    <source>
        <strain evidence="3">CF00095</strain>
    </source>
</reference>
<dbReference type="SUPFAM" id="SSF57997">
    <property type="entry name" value="Tropomyosin"/>
    <property type="match status" value="1"/>
</dbReference>
<keyword evidence="1" id="KW-0175">Coiled coil</keyword>